<dbReference type="InterPro" id="IPR050313">
    <property type="entry name" value="Carb_Metab_HTH_regulators"/>
</dbReference>
<dbReference type="Pfam" id="PF12840">
    <property type="entry name" value="HTH_20"/>
    <property type="match status" value="1"/>
</dbReference>
<dbReference type="Proteomes" id="UP000718281">
    <property type="component" value="Unassembled WGS sequence"/>
</dbReference>
<protein>
    <submittedName>
        <fullName evidence="2">Transcriptional regulator</fullName>
    </submittedName>
</protein>
<evidence type="ECO:0000313" key="3">
    <source>
        <dbReference type="Proteomes" id="UP000718281"/>
    </source>
</evidence>
<dbReference type="SUPFAM" id="SSF46785">
    <property type="entry name" value="Winged helix' DNA-binding domain"/>
    <property type="match status" value="1"/>
</dbReference>
<dbReference type="CDD" id="cd00090">
    <property type="entry name" value="HTH_ARSR"/>
    <property type="match status" value="1"/>
</dbReference>
<organism evidence="2 4">
    <name type="scientific">Candidatus Phosphoribacter hodrii</name>
    <dbReference type="NCBI Taxonomy" id="2953743"/>
    <lineage>
        <taxon>Bacteria</taxon>
        <taxon>Bacillati</taxon>
        <taxon>Actinomycetota</taxon>
        <taxon>Actinomycetes</taxon>
        <taxon>Micrococcales</taxon>
        <taxon>Dermatophilaceae</taxon>
        <taxon>Candidatus Phosphoribacter</taxon>
    </lineage>
</organism>
<dbReference type="Proteomes" id="UP000726105">
    <property type="component" value="Unassembled WGS sequence"/>
</dbReference>
<gene>
    <name evidence="1" type="ORF">IPF40_04025</name>
    <name evidence="2" type="ORF">IPI13_05180</name>
</gene>
<proteinExistence type="predicted"/>
<dbReference type="EMBL" id="JADIXZ010000003">
    <property type="protein sequence ID" value="MBK6300241.1"/>
    <property type="molecule type" value="Genomic_DNA"/>
</dbReference>
<evidence type="ECO:0000313" key="1">
    <source>
        <dbReference type="EMBL" id="MBK6300241.1"/>
    </source>
</evidence>
<dbReference type="AlphaFoldDB" id="A0A935ITL3"/>
<sequence>MGLVCRKSKRRDGSAGYLAALFGTSPELRHTYVVIIEPAERHTEQETRTRARVLAAVSERGPVSASALGRLLGLTPAGVRRHLEALAEHGAVSEHDPVTAATGRGRGRPAREWVVAEAGHASLTSGYDDLAAQALRFLRDAAGPDAVAAFARARSADVEARYAADLASVGPSPQARVEALVSVLTRDGFAASARPVGEGARTGVQVCQGHCPIHHVAAEFPQLCQAETDAFSRLLGVHVQRLSTLARGQHVCTTFVPIPAVPESKGVTS</sequence>
<dbReference type="EMBL" id="JADJIB010000002">
    <property type="protein sequence ID" value="MBK7272568.1"/>
    <property type="molecule type" value="Genomic_DNA"/>
</dbReference>
<reference evidence="3 4" key="1">
    <citation type="submission" date="2020-10" db="EMBL/GenBank/DDBJ databases">
        <title>Connecting structure to function with the recovery of over 1000 high-quality activated sludge metagenome-assembled genomes encoding full-length rRNA genes using long-read sequencing.</title>
        <authorList>
            <person name="Singleton C.M."/>
            <person name="Petriglieri F."/>
            <person name="Kristensen J.M."/>
            <person name="Kirkegaard R.H."/>
            <person name="Michaelsen T.Y."/>
            <person name="Andersen M.H."/>
            <person name="Karst S.M."/>
            <person name="Dueholm M.S."/>
            <person name="Nielsen P.H."/>
            <person name="Albertsen M."/>
        </authorList>
    </citation>
    <scope>NUCLEOTIDE SEQUENCE [LARGE SCALE GENOMIC DNA]</scope>
    <source>
        <strain evidence="1">AalE_18-Q3-R2-46_BAT3C.188</strain>
        <strain evidence="2">Ega_18-Q3-R5-49_MAXAC.001</strain>
    </source>
</reference>
<dbReference type="InterPro" id="IPR036388">
    <property type="entry name" value="WH-like_DNA-bd_sf"/>
</dbReference>
<dbReference type="PANTHER" id="PTHR30363:SF28">
    <property type="entry name" value="TRANSCRIPTIONAL REGULATORY PROTEIN-RELATED"/>
    <property type="match status" value="1"/>
</dbReference>
<dbReference type="PANTHER" id="PTHR30363">
    <property type="entry name" value="HTH-TYPE TRANSCRIPTIONAL REGULATOR SRLR-RELATED"/>
    <property type="match status" value="1"/>
</dbReference>
<dbReference type="InterPro" id="IPR036390">
    <property type="entry name" value="WH_DNA-bd_sf"/>
</dbReference>
<accession>A0A935ITL3</accession>
<comment type="caution">
    <text evidence="2">The sequence shown here is derived from an EMBL/GenBank/DDBJ whole genome shotgun (WGS) entry which is preliminary data.</text>
</comment>
<dbReference type="Gene3D" id="1.10.10.10">
    <property type="entry name" value="Winged helix-like DNA-binding domain superfamily/Winged helix DNA-binding domain"/>
    <property type="match status" value="1"/>
</dbReference>
<name>A0A935ITL3_9MICO</name>
<evidence type="ECO:0000313" key="2">
    <source>
        <dbReference type="EMBL" id="MBK7272568.1"/>
    </source>
</evidence>
<evidence type="ECO:0000313" key="4">
    <source>
        <dbReference type="Proteomes" id="UP000726105"/>
    </source>
</evidence>
<dbReference type="InterPro" id="IPR011991">
    <property type="entry name" value="ArsR-like_HTH"/>
</dbReference>